<comment type="subcellular location">
    <subcellularLocation>
        <location evidence="1">Nucleus</location>
    </subcellularLocation>
</comment>
<dbReference type="GO" id="GO:0050793">
    <property type="term" value="P:regulation of developmental process"/>
    <property type="evidence" value="ECO:0007669"/>
    <property type="project" value="TreeGrafter"/>
</dbReference>
<protein>
    <recommendedName>
        <fullName evidence="10">ZF-HD dimerization-type domain-containing protein</fullName>
    </recommendedName>
</protein>
<sequence>MSKYKECLKNHAAGIGGHAVDGCGEFMPSGEDGTVDVFKCAACNCHRNFHRKETVHHHHHPCGYFPCTMPRQRPLALPLTSGGTGGGFREDQELLEMCNPNNNINGTLLKKRFRTKFSQEHKDKMLTLAEKLGWRLQRHDEGVVQQLCNEIDIKRHVFKVWMHNNKHTLGKKLTLK</sequence>
<evidence type="ECO:0000256" key="8">
    <source>
        <dbReference type="ARBA" id="ARBA00023163"/>
    </source>
</evidence>
<keyword evidence="7" id="KW-0371">Homeobox</keyword>
<dbReference type="InterPro" id="IPR006455">
    <property type="entry name" value="Homeodomain_ZF_HD"/>
</dbReference>
<dbReference type="GO" id="GO:0005634">
    <property type="term" value="C:nucleus"/>
    <property type="evidence" value="ECO:0007669"/>
    <property type="project" value="UniProtKB-SubCell"/>
</dbReference>
<reference evidence="11 12" key="1">
    <citation type="submission" date="2024-02" db="EMBL/GenBank/DDBJ databases">
        <title>de novo genome assembly of Solanum bulbocastanum strain 11H21.</title>
        <authorList>
            <person name="Hosaka A.J."/>
        </authorList>
    </citation>
    <scope>NUCLEOTIDE SEQUENCE [LARGE SCALE GENOMIC DNA]</scope>
    <source>
        <tissue evidence="11">Young leaves</tissue>
    </source>
</reference>
<evidence type="ECO:0000313" key="11">
    <source>
        <dbReference type="EMBL" id="KAK6789983.1"/>
    </source>
</evidence>
<evidence type="ECO:0000256" key="6">
    <source>
        <dbReference type="ARBA" id="ARBA00023125"/>
    </source>
</evidence>
<evidence type="ECO:0000256" key="4">
    <source>
        <dbReference type="ARBA" id="ARBA00022833"/>
    </source>
</evidence>
<comment type="caution">
    <text evidence="11">The sequence shown here is derived from an EMBL/GenBank/DDBJ whole genome shotgun (WGS) entry which is preliminary data.</text>
</comment>
<keyword evidence="12" id="KW-1185">Reference proteome</keyword>
<dbReference type="SUPFAM" id="SSF46689">
    <property type="entry name" value="Homeodomain-like"/>
    <property type="match status" value="1"/>
</dbReference>
<evidence type="ECO:0000259" key="10">
    <source>
        <dbReference type="PROSITE" id="PS51523"/>
    </source>
</evidence>
<dbReference type="GO" id="GO:0008270">
    <property type="term" value="F:zinc ion binding"/>
    <property type="evidence" value="ECO:0007669"/>
    <property type="project" value="UniProtKB-KW"/>
</dbReference>
<keyword evidence="6" id="KW-0238">DNA-binding</keyword>
<dbReference type="GO" id="GO:0000976">
    <property type="term" value="F:transcription cis-regulatory region binding"/>
    <property type="evidence" value="ECO:0007669"/>
    <property type="project" value="TreeGrafter"/>
</dbReference>
<dbReference type="EMBL" id="JBANQN010000005">
    <property type="protein sequence ID" value="KAK6789983.1"/>
    <property type="molecule type" value="Genomic_DNA"/>
</dbReference>
<keyword evidence="4" id="KW-0862">Zinc</keyword>
<dbReference type="FunFam" id="1.10.10.60:FF:000257">
    <property type="entry name" value="Zinc-finger homeodomain protein 2"/>
    <property type="match status" value="1"/>
</dbReference>
<dbReference type="InterPro" id="IPR009057">
    <property type="entry name" value="Homeodomain-like_sf"/>
</dbReference>
<dbReference type="InterPro" id="IPR006456">
    <property type="entry name" value="ZF_HD_homeobox_Cys/His_dimer"/>
</dbReference>
<name>A0AAN8TSH7_SOLBU</name>
<dbReference type="NCBIfam" id="TIGR01566">
    <property type="entry name" value="ZF_HD_prot_N"/>
    <property type="match status" value="1"/>
</dbReference>
<dbReference type="Proteomes" id="UP001371456">
    <property type="component" value="Unassembled WGS sequence"/>
</dbReference>
<dbReference type="NCBIfam" id="TIGR01565">
    <property type="entry name" value="homeo_ZF_HD"/>
    <property type="match status" value="1"/>
</dbReference>
<gene>
    <name evidence="11" type="ORF">RDI58_013783</name>
</gene>
<dbReference type="PANTHER" id="PTHR31948:SF140">
    <property type="entry name" value="ZINC-FINGER HOMEODOMAIN PROTEIN 2"/>
    <property type="match status" value="1"/>
</dbReference>
<dbReference type="PROSITE" id="PS51523">
    <property type="entry name" value="ZF_HD_DIMER"/>
    <property type="match status" value="1"/>
</dbReference>
<keyword evidence="3" id="KW-0863">Zinc-finger</keyword>
<organism evidence="11 12">
    <name type="scientific">Solanum bulbocastanum</name>
    <name type="common">Wild potato</name>
    <dbReference type="NCBI Taxonomy" id="147425"/>
    <lineage>
        <taxon>Eukaryota</taxon>
        <taxon>Viridiplantae</taxon>
        <taxon>Streptophyta</taxon>
        <taxon>Embryophyta</taxon>
        <taxon>Tracheophyta</taxon>
        <taxon>Spermatophyta</taxon>
        <taxon>Magnoliopsida</taxon>
        <taxon>eudicotyledons</taxon>
        <taxon>Gunneridae</taxon>
        <taxon>Pentapetalae</taxon>
        <taxon>asterids</taxon>
        <taxon>lamiids</taxon>
        <taxon>Solanales</taxon>
        <taxon>Solanaceae</taxon>
        <taxon>Solanoideae</taxon>
        <taxon>Solaneae</taxon>
        <taxon>Solanum</taxon>
    </lineage>
</organism>
<feature type="domain" description="ZF-HD dimerization-type" evidence="10">
    <location>
        <begin position="4"/>
        <end position="53"/>
    </location>
</feature>
<evidence type="ECO:0000256" key="7">
    <source>
        <dbReference type="ARBA" id="ARBA00023155"/>
    </source>
</evidence>
<keyword evidence="9" id="KW-0539">Nucleus</keyword>
<dbReference type="Gene3D" id="1.10.10.60">
    <property type="entry name" value="Homeodomain-like"/>
    <property type="match status" value="1"/>
</dbReference>
<evidence type="ECO:0000313" key="12">
    <source>
        <dbReference type="Proteomes" id="UP001371456"/>
    </source>
</evidence>
<evidence type="ECO:0000256" key="3">
    <source>
        <dbReference type="ARBA" id="ARBA00022771"/>
    </source>
</evidence>
<evidence type="ECO:0000256" key="5">
    <source>
        <dbReference type="ARBA" id="ARBA00023015"/>
    </source>
</evidence>
<evidence type="ECO:0000256" key="9">
    <source>
        <dbReference type="ARBA" id="ARBA00023242"/>
    </source>
</evidence>
<dbReference type="Pfam" id="PF04770">
    <property type="entry name" value="ZF-HD_dimer"/>
    <property type="match status" value="1"/>
</dbReference>
<keyword evidence="5" id="KW-0805">Transcription regulation</keyword>
<accession>A0AAN8TSH7</accession>
<dbReference type="GO" id="GO:0003700">
    <property type="term" value="F:DNA-binding transcription factor activity"/>
    <property type="evidence" value="ECO:0007669"/>
    <property type="project" value="TreeGrafter"/>
</dbReference>
<evidence type="ECO:0000256" key="1">
    <source>
        <dbReference type="ARBA" id="ARBA00004123"/>
    </source>
</evidence>
<keyword evidence="8" id="KW-0804">Transcription</keyword>
<dbReference type="AlphaFoldDB" id="A0AAN8TSH7"/>
<keyword evidence="2" id="KW-0479">Metal-binding</keyword>
<evidence type="ECO:0000256" key="2">
    <source>
        <dbReference type="ARBA" id="ARBA00022723"/>
    </source>
</evidence>
<proteinExistence type="predicted"/>
<dbReference type="PANTHER" id="PTHR31948">
    <property type="entry name" value="ZINC-FINGER HOMEODOMAIN PROTEIN 2"/>
    <property type="match status" value="1"/>
</dbReference>